<dbReference type="InterPro" id="IPR001829">
    <property type="entry name" value="Pili_assmbl_chaperone_bac"/>
</dbReference>
<dbReference type="GeneID" id="92277796"/>
<sequence>MITRASIIKKFILFISLFISLFIISTPIYASVIINGTRVIYNEKSKSKIAQLVNENKWPALVQVWLDNGDPNESPENIKTPFAITPPIFKMGPGSGQNLRITYLGESLPKDKESIYYMNVLEVPPEDQDAIEKQQNTMQIAIRTRIKLFFRPEGIGMPALLNEKLNFSFEKTAKGNQVLVKNNSPWYITFQDVSISNGSKKLKLEGNMVAPFSTISLGNENGNSIPNEFINSKKVNYSIINDYGGVDPYESNI</sequence>
<dbReference type="Gene3D" id="2.60.40.10">
    <property type="entry name" value="Immunoglobulins"/>
    <property type="match status" value="2"/>
</dbReference>
<feature type="domain" description="Pili assembly chaperone C-terminal" evidence="10">
    <location>
        <begin position="180"/>
        <end position="247"/>
    </location>
</feature>
<evidence type="ECO:0000256" key="2">
    <source>
        <dbReference type="ARBA" id="ARBA00007399"/>
    </source>
</evidence>
<dbReference type="InterPro" id="IPR050643">
    <property type="entry name" value="Periplasmic_pilus_chap"/>
</dbReference>
<name>A0ABX7AGL0_9GAMM</name>
<evidence type="ECO:0000313" key="12">
    <source>
        <dbReference type="Proteomes" id="UP000596157"/>
    </source>
</evidence>
<gene>
    <name evidence="11" type="ORF">JI723_03745</name>
</gene>
<evidence type="ECO:0000256" key="6">
    <source>
        <dbReference type="ARBA" id="ARBA00023186"/>
    </source>
</evidence>
<keyword evidence="12" id="KW-1185">Reference proteome</keyword>
<dbReference type="Pfam" id="PF00345">
    <property type="entry name" value="PapD_N"/>
    <property type="match status" value="1"/>
</dbReference>
<dbReference type="InterPro" id="IPR008962">
    <property type="entry name" value="PapD-like_sf"/>
</dbReference>
<keyword evidence="4" id="KW-0732">Signal</keyword>
<evidence type="ECO:0000256" key="7">
    <source>
        <dbReference type="ARBA" id="ARBA00023319"/>
    </source>
</evidence>
<comment type="similarity">
    <text evidence="2 8">Belongs to the periplasmic pilus chaperone family.</text>
</comment>
<keyword evidence="3" id="KW-1029">Fimbrium biogenesis</keyword>
<evidence type="ECO:0000259" key="10">
    <source>
        <dbReference type="Pfam" id="PF02753"/>
    </source>
</evidence>
<dbReference type="EMBL" id="CP067099">
    <property type="protein sequence ID" value="QQO63112.1"/>
    <property type="molecule type" value="Genomic_DNA"/>
</dbReference>
<organism evidence="11 12">
    <name type="scientific">Providencia manganoxydans</name>
    <dbReference type="NCBI Taxonomy" id="2923283"/>
    <lineage>
        <taxon>Bacteria</taxon>
        <taxon>Pseudomonadati</taxon>
        <taxon>Pseudomonadota</taxon>
        <taxon>Gammaproteobacteria</taxon>
        <taxon>Enterobacterales</taxon>
        <taxon>Morganellaceae</taxon>
        <taxon>Providencia</taxon>
    </lineage>
</organism>
<dbReference type="InterPro" id="IPR016148">
    <property type="entry name" value="Pili_assmbl_chaperone_C"/>
</dbReference>
<dbReference type="SUPFAM" id="SSF49584">
    <property type="entry name" value="Periplasmic chaperone C-domain"/>
    <property type="match status" value="1"/>
</dbReference>
<evidence type="ECO:0000256" key="1">
    <source>
        <dbReference type="ARBA" id="ARBA00004418"/>
    </source>
</evidence>
<dbReference type="InterPro" id="IPR018046">
    <property type="entry name" value="Pili_assmbl_chaperone_CS"/>
</dbReference>
<feature type="domain" description="Pili assembly chaperone N-terminal" evidence="9">
    <location>
        <begin position="32"/>
        <end position="155"/>
    </location>
</feature>
<dbReference type="SUPFAM" id="SSF49354">
    <property type="entry name" value="PapD-like"/>
    <property type="match status" value="1"/>
</dbReference>
<dbReference type="InterPro" id="IPR036316">
    <property type="entry name" value="Pili_assmbl_chap_C_dom_sf"/>
</dbReference>
<dbReference type="RefSeq" id="WP_272580405.1">
    <property type="nucleotide sequence ID" value="NZ_CP067099.1"/>
</dbReference>
<dbReference type="InterPro" id="IPR016147">
    <property type="entry name" value="Pili_assmbl_chaperone_N"/>
</dbReference>
<comment type="subcellular location">
    <subcellularLocation>
        <location evidence="1 8">Periplasm</location>
    </subcellularLocation>
</comment>
<reference evidence="12" key="1">
    <citation type="submission" date="2021-01" db="EMBL/GenBank/DDBJ databases">
        <title>Providencia vermicola LLDRA6, a soil-borne Mn(II)-oxidizing bacterium, exploits a strategy of superoxide production coupled to hydrogen peroxide consumption to generate Mn oxides, as revealed by transcriptional up-regulation of genes for phenylacetic acid catabolism.</title>
        <authorList>
            <person name="Chen S."/>
            <person name="Ding Z."/>
            <person name="Chen J."/>
            <person name="Luo J."/>
            <person name="Ruan X."/>
            <person name="Li Z."/>
            <person name="Liao F."/>
            <person name="He J."/>
            <person name="Li D."/>
        </authorList>
    </citation>
    <scope>NUCLEOTIDE SEQUENCE [LARGE SCALE GENOMIC DNA]</scope>
    <source>
        <strain evidence="12">LLDRA6</strain>
    </source>
</reference>
<proteinExistence type="inferred from homology"/>
<accession>A0ABX7AGL0</accession>
<keyword evidence="6 8" id="KW-0143">Chaperone</keyword>
<evidence type="ECO:0000256" key="4">
    <source>
        <dbReference type="ARBA" id="ARBA00022729"/>
    </source>
</evidence>
<dbReference type="PROSITE" id="PS00635">
    <property type="entry name" value="PILI_CHAPERONE"/>
    <property type="match status" value="1"/>
</dbReference>
<evidence type="ECO:0000256" key="8">
    <source>
        <dbReference type="RuleBase" id="RU003918"/>
    </source>
</evidence>
<dbReference type="InterPro" id="IPR013783">
    <property type="entry name" value="Ig-like_fold"/>
</dbReference>
<keyword evidence="5" id="KW-0574">Periplasm</keyword>
<evidence type="ECO:0000259" key="9">
    <source>
        <dbReference type="Pfam" id="PF00345"/>
    </source>
</evidence>
<dbReference type="Pfam" id="PF02753">
    <property type="entry name" value="PapD_C"/>
    <property type="match status" value="1"/>
</dbReference>
<dbReference type="PANTHER" id="PTHR30251:SF2">
    <property type="entry name" value="FIMBRIAL CHAPERONE YADV-RELATED"/>
    <property type="match status" value="1"/>
</dbReference>
<dbReference type="Proteomes" id="UP000596157">
    <property type="component" value="Chromosome"/>
</dbReference>
<keyword evidence="7" id="KW-0393">Immunoglobulin domain</keyword>
<dbReference type="PANTHER" id="PTHR30251">
    <property type="entry name" value="PILUS ASSEMBLY CHAPERONE"/>
    <property type="match status" value="1"/>
</dbReference>
<dbReference type="PRINTS" id="PR00969">
    <property type="entry name" value="CHAPERONPILI"/>
</dbReference>
<evidence type="ECO:0000256" key="3">
    <source>
        <dbReference type="ARBA" id="ARBA00022558"/>
    </source>
</evidence>
<protein>
    <submittedName>
        <fullName evidence="11">Fimbria/pilus periplasmic chaperone</fullName>
    </submittedName>
</protein>
<evidence type="ECO:0000313" key="11">
    <source>
        <dbReference type="EMBL" id="QQO63112.1"/>
    </source>
</evidence>
<evidence type="ECO:0000256" key="5">
    <source>
        <dbReference type="ARBA" id="ARBA00022764"/>
    </source>
</evidence>